<evidence type="ECO:0000256" key="6">
    <source>
        <dbReference type="ARBA" id="ARBA00022989"/>
    </source>
</evidence>
<evidence type="ECO:0000256" key="4">
    <source>
        <dbReference type="ARBA" id="ARBA00019076"/>
    </source>
</evidence>
<comment type="function">
    <text evidence="1">May be specifically involved in the processing, transport, and/or maturation of the MADH beta-subunit.</text>
</comment>
<comment type="pathway">
    <text evidence="3">One-carbon metabolism; methylamine degradation.</text>
</comment>
<evidence type="ECO:0000259" key="9">
    <source>
        <dbReference type="PROSITE" id="PS51352"/>
    </source>
</evidence>
<dbReference type="AlphaFoldDB" id="A0A9W6JFU0"/>
<evidence type="ECO:0000256" key="3">
    <source>
        <dbReference type="ARBA" id="ARBA00004856"/>
    </source>
</evidence>
<comment type="subcellular location">
    <subcellularLocation>
        <location evidence="2">Membrane</location>
        <topology evidence="2">Single-pass membrane protein</topology>
    </subcellularLocation>
</comment>
<dbReference type="SUPFAM" id="SSF52833">
    <property type="entry name" value="Thioredoxin-like"/>
    <property type="match status" value="1"/>
</dbReference>
<evidence type="ECO:0000313" key="11">
    <source>
        <dbReference type="Proteomes" id="UP001143364"/>
    </source>
</evidence>
<name>A0A9W6JFU0_9HYPH</name>
<dbReference type="RefSeq" id="WP_271203201.1">
    <property type="nucleotide sequence ID" value="NZ_BSFK01000005.1"/>
</dbReference>
<keyword evidence="6 8" id="KW-1133">Transmembrane helix</keyword>
<keyword evidence="5 8" id="KW-0812">Transmembrane</keyword>
<dbReference type="InterPro" id="IPR000866">
    <property type="entry name" value="AhpC/TSA"/>
</dbReference>
<dbReference type="GO" id="GO:0030416">
    <property type="term" value="P:methylamine metabolic process"/>
    <property type="evidence" value="ECO:0007669"/>
    <property type="project" value="InterPro"/>
</dbReference>
<dbReference type="GO" id="GO:0016491">
    <property type="term" value="F:oxidoreductase activity"/>
    <property type="evidence" value="ECO:0007669"/>
    <property type="project" value="InterPro"/>
</dbReference>
<evidence type="ECO:0000313" key="10">
    <source>
        <dbReference type="EMBL" id="GLK75239.1"/>
    </source>
</evidence>
<dbReference type="GO" id="GO:0016209">
    <property type="term" value="F:antioxidant activity"/>
    <property type="evidence" value="ECO:0007669"/>
    <property type="project" value="InterPro"/>
</dbReference>
<evidence type="ECO:0000256" key="8">
    <source>
        <dbReference type="SAM" id="Phobius"/>
    </source>
</evidence>
<evidence type="ECO:0000256" key="1">
    <source>
        <dbReference type="ARBA" id="ARBA00003475"/>
    </source>
</evidence>
<dbReference type="Gene3D" id="3.40.30.10">
    <property type="entry name" value="Glutaredoxin"/>
    <property type="match status" value="1"/>
</dbReference>
<organism evidence="10 11">
    <name type="scientific">Methylopila jiangsuensis</name>
    <dbReference type="NCBI Taxonomy" id="586230"/>
    <lineage>
        <taxon>Bacteria</taxon>
        <taxon>Pseudomonadati</taxon>
        <taxon>Pseudomonadota</taxon>
        <taxon>Alphaproteobacteria</taxon>
        <taxon>Hyphomicrobiales</taxon>
        <taxon>Methylopilaceae</taxon>
        <taxon>Methylopila</taxon>
    </lineage>
</organism>
<dbReference type="InterPro" id="IPR013766">
    <property type="entry name" value="Thioredoxin_domain"/>
</dbReference>
<feature type="transmembrane region" description="Helical" evidence="8">
    <location>
        <begin position="6"/>
        <end position="28"/>
    </location>
</feature>
<reference evidence="10" key="2">
    <citation type="submission" date="2023-01" db="EMBL/GenBank/DDBJ databases">
        <authorList>
            <person name="Sun Q."/>
            <person name="Evtushenko L."/>
        </authorList>
    </citation>
    <scope>NUCLEOTIDE SEQUENCE</scope>
    <source>
        <strain evidence="10">VKM B-2555</strain>
    </source>
</reference>
<dbReference type="NCBIfam" id="TIGR02661">
    <property type="entry name" value="MauD"/>
    <property type="match status" value="1"/>
</dbReference>
<evidence type="ECO:0000256" key="7">
    <source>
        <dbReference type="ARBA" id="ARBA00023136"/>
    </source>
</evidence>
<dbReference type="EMBL" id="BSFK01000005">
    <property type="protein sequence ID" value="GLK75239.1"/>
    <property type="molecule type" value="Genomic_DNA"/>
</dbReference>
<comment type="caution">
    <text evidence="10">The sequence shown here is derived from an EMBL/GenBank/DDBJ whole genome shotgun (WGS) entry which is preliminary data.</text>
</comment>
<reference evidence="10" key="1">
    <citation type="journal article" date="2014" name="Int. J. Syst. Evol. Microbiol.">
        <title>Complete genome sequence of Corynebacterium casei LMG S-19264T (=DSM 44701T), isolated from a smear-ripened cheese.</title>
        <authorList>
            <consortium name="US DOE Joint Genome Institute (JGI-PGF)"/>
            <person name="Walter F."/>
            <person name="Albersmeier A."/>
            <person name="Kalinowski J."/>
            <person name="Ruckert C."/>
        </authorList>
    </citation>
    <scope>NUCLEOTIDE SEQUENCE</scope>
    <source>
        <strain evidence="10">VKM B-2555</strain>
    </source>
</reference>
<dbReference type="InterPro" id="IPR050553">
    <property type="entry name" value="Thioredoxin_ResA/DsbE_sf"/>
</dbReference>
<dbReference type="Pfam" id="PF00578">
    <property type="entry name" value="AhpC-TSA"/>
    <property type="match status" value="1"/>
</dbReference>
<protein>
    <recommendedName>
        <fullName evidence="4">Methylamine utilization protein MauD</fullName>
    </recommendedName>
</protein>
<gene>
    <name evidence="10" type="ORF">GCM10008171_04930</name>
</gene>
<dbReference type="PROSITE" id="PS51352">
    <property type="entry name" value="THIOREDOXIN_2"/>
    <property type="match status" value="1"/>
</dbReference>
<dbReference type="PANTHER" id="PTHR42852:SF17">
    <property type="entry name" value="THIOREDOXIN-LIKE PROTEIN HI_1115"/>
    <property type="match status" value="1"/>
</dbReference>
<evidence type="ECO:0000256" key="5">
    <source>
        <dbReference type="ARBA" id="ARBA00022692"/>
    </source>
</evidence>
<feature type="domain" description="Thioredoxin" evidence="9">
    <location>
        <begin position="50"/>
        <end position="184"/>
    </location>
</feature>
<dbReference type="InterPro" id="IPR036249">
    <property type="entry name" value="Thioredoxin-like_sf"/>
</dbReference>
<sequence>MTTQFLIASNVLLWLAFIGVAVVMLGLLRQIGLLHERSSPMGAMITDHGPDIGDAAPTFDLPDHKGAGVRIGGASATKRPTLLMFTAPTCPVCDKLFPIIKSIAKAEKVAVVMISDGQPDEHQRFLEKHDLGDIRYVVSAEVGMAFQVGKIPYGVLLDADGVIRAKGLTNTREHLESLLEADKSGFASIQQFMTARKHAHGAHAA</sequence>
<dbReference type="Proteomes" id="UP001143364">
    <property type="component" value="Unassembled WGS sequence"/>
</dbReference>
<keyword evidence="11" id="KW-1185">Reference proteome</keyword>
<keyword evidence="7 8" id="KW-0472">Membrane</keyword>
<evidence type="ECO:0000256" key="2">
    <source>
        <dbReference type="ARBA" id="ARBA00004167"/>
    </source>
</evidence>
<accession>A0A9W6JFU0</accession>
<dbReference type="PANTHER" id="PTHR42852">
    <property type="entry name" value="THIOL:DISULFIDE INTERCHANGE PROTEIN DSBE"/>
    <property type="match status" value="1"/>
</dbReference>
<dbReference type="GO" id="GO:0016020">
    <property type="term" value="C:membrane"/>
    <property type="evidence" value="ECO:0007669"/>
    <property type="project" value="UniProtKB-SubCell"/>
</dbReference>
<dbReference type="InterPro" id="IPR013478">
    <property type="entry name" value="MeN_DH_accessory"/>
</dbReference>
<proteinExistence type="predicted"/>
<dbReference type="CDD" id="cd02967">
    <property type="entry name" value="mauD"/>
    <property type="match status" value="1"/>
</dbReference>